<proteinExistence type="predicted"/>
<dbReference type="RefSeq" id="WP_016476035.1">
    <property type="nucleotide sequence ID" value="NZ_CABKSO010000001.1"/>
</dbReference>
<dbReference type="PANTHER" id="PTHR13748">
    <property type="entry name" value="COBW-RELATED"/>
    <property type="match status" value="1"/>
</dbReference>
<evidence type="ECO:0000259" key="2">
    <source>
        <dbReference type="Pfam" id="PF07683"/>
    </source>
</evidence>
<evidence type="ECO:0000313" key="3">
    <source>
        <dbReference type="EMBL" id="KXA65278.1"/>
    </source>
</evidence>
<dbReference type="STRING" id="39777.B7L28_01535"/>
<dbReference type="GO" id="GO:0005737">
    <property type="term" value="C:cytoplasm"/>
    <property type="evidence" value="ECO:0007669"/>
    <property type="project" value="TreeGrafter"/>
</dbReference>
<dbReference type="PATRIC" id="fig|39777.7.peg.414"/>
<sequence length="321" mass="35897">MIPITIISGFLGAGKTTYLQHILNCRNTNERILIIENDFGETSLDAKQLSTSGATVREVTSGCICCSLQGNFKNALIDILSTQDIDQIYIEPSGVSKLSEILYTCDDDDITSKAYISMIITIVDAMQAPMAIKNFGPFFKDQIKHCYAILLTHIEDEKQVEKAKQLIVELAPHTPIYTDVDALQQDIHQLKSNTHKAHEHDSETCSCHTCNDSEDYNGAHHNNHSHHGHDGHHHEHQPFVSYTFHNLQTLTHTQWIDFCNKLPSTVLRVKGIVPTTSGPMELQYTLQSCSLTDTHLKDYHLVVIGTDIDISSIQEKVCSAS</sequence>
<dbReference type="InterPro" id="IPR027417">
    <property type="entry name" value="P-loop_NTPase"/>
</dbReference>
<dbReference type="EMBL" id="LRQT01000007">
    <property type="protein sequence ID" value="KXA65278.1"/>
    <property type="molecule type" value="Genomic_DNA"/>
</dbReference>
<dbReference type="AlphaFoldDB" id="A0A133S6F0"/>
<dbReference type="InterPro" id="IPR003495">
    <property type="entry name" value="CobW/HypB/UreG_nucleotide-bd"/>
</dbReference>
<feature type="domain" description="CobW C-terminal" evidence="2">
    <location>
        <begin position="240"/>
        <end position="316"/>
    </location>
</feature>
<dbReference type="GeneID" id="57774307"/>
<dbReference type="Pfam" id="PF02492">
    <property type="entry name" value="cobW"/>
    <property type="match status" value="1"/>
</dbReference>
<gene>
    <name evidence="3" type="ORF">HMPREF3233_00424</name>
</gene>
<comment type="caution">
    <text evidence="3">The sequence shown here is derived from an EMBL/GenBank/DDBJ whole genome shotgun (WGS) entry which is preliminary data.</text>
</comment>
<evidence type="ECO:0000313" key="4">
    <source>
        <dbReference type="Proteomes" id="UP000070226"/>
    </source>
</evidence>
<evidence type="ECO:0000259" key="1">
    <source>
        <dbReference type="Pfam" id="PF02492"/>
    </source>
</evidence>
<dbReference type="PANTHER" id="PTHR13748:SF62">
    <property type="entry name" value="COBW DOMAIN-CONTAINING PROTEIN"/>
    <property type="match status" value="1"/>
</dbReference>
<organism evidence="3">
    <name type="scientific">Veillonella atypica</name>
    <dbReference type="NCBI Taxonomy" id="39777"/>
    <lineage>
        <taxon>Bacteria</taxon>
        <taxon>Bacillati</taxon>
        <taxon>Bacillota</taxon>
        <taxon>Negativicutes</taxon>
        <taxon>Veillonellales</taxon>
        <taxon>Veillonellaceae</taxon>
        <taxon>Veillonella</taxon>
    </lineage>
</organism>
<accession>A0A133S6F0</accession>
<dbReference type="CDD" id="cd03112">
    <property type="entry name" value="CobW-like"/>
    <property type="match status" value="1"/>
</dbReference>
<dbReference type="Pfam" id="PF07683">
    <property type="entry name" value="CobW_C"/>
    <property type="match status" value="1"/>
</dbReference>
<dbReference type="Gene3D" id="3.40.50.300">
    <property type="entry name" value="P-loop containing nucleotide triphosphate hydrolases"/>
    <property type="match status" value="1"/>
</dbReference>
<dbReference type="InterPro" id="IPR051316">
    <property type="entry name" value="Zinc-reg_GTPase_activator"/>
</dbReference>
<name>A0A133S6F0_9FIRM</name>
<reference evidence="3 4" key="1">
    <citation type="submission" date="2016-01" db="EMBL/GenBank/DDBJ databases">
        <authorList>
            <person name="Oliw E.H."/>
        </authorList>
    </citation>
    <scope>NUCLEOTIDE SEQUENCE [LARGE SCALE GENOMIC DNA]</scope>
    <source>
        <strain evidence="3 4">CMW7756B</strain>
    </source>
</reference>
<dbReference type="Proteomes" id="UP000070226">
    <property type="component" value="Unassembled WGS sequence"/>
</dbReference>
<dbReference type="SUPFAM" id="SSF52540">
    <property type="entry name" value="P-loop containing nucleoside triphosphate hydrolases"/>
    <property type="match status" value="1"/>
</dbReference>
<protein>
    <submittedName>
        <fullName evidence="3">CobW/P47K family protein</fullName>
    </submittedName>
</protein>
<feature type="domain" description="CobW/HypB/UreG nucleotide-binding" evidence="1">
    <location>
        <begin position="3"/>
        <end position="176"/>
    </location>
</feature>
<dbReference type="InterPro" id="IPR011629">
    <property type="entry name" value="CobW-like_C"/>
</dbReference>